<feature type="region of interest" description="Disordered" evidence="3">
    <location>
        <begin position="1"/>
        <end position="46"/>
    </location>
</feature>
<feature type="domain" description="DDE Tnp4" evidence="4">
    <location>
        <begin position="261"/>
        <end position="345"/>
    </location>
</feature>
<protein>
    <recommendedName>
        <fullName evidence="4">DDE Tnp4 domain-containing protein</fullName>
    </recommendedName>
</protein>
<feature type="compositionally biased region" description="Acidic residues" evidence="3">
    <location>
        <begin position="73"/>
        <end position="109"/>
    </location>
</feature>
<feature type="compositionally biased region" description="Polar residues" evidence="3">
    <location>
        <begin position="10"/>
        <end position="19"/>
    </location>
</feature>
<keyword evidence="2" id="KW-0479">Metal-binding</keyword>
<dbReference type="InterPro" id="IPR027806">
    <property type="entry name" value="HARBI1_dom"/>
</dbReference>
<evidence type="ECO:0000313" key="6">
    <source>
        <dbReference type="Proteomes" id="UP000054166"/>
    </source>
</evidence>
<accession>A0A0C3B425</accession>
<evidence type="ECO:0000256" key="1">
    <source>
        <dbReference type="ARBA" id="ARBA00001968"/>
    </source>
</evidence>
<comment type="cofactor">
    <cofactor evidence="1">
        <name>a divalent metal cation</name>
        <dbReference type="ChEBI" id="CHEBI:60240"/>
    </cofactor>
</comment>
<evidence type="ECO:0000256" key="2">
    <source>
        <dbReference type="ARBA" id="ARBA00022723"/>
    </source>
</evidence>
<dbReference type="HOGENOM" id="CLU_792530_0_0_1"/>
<dbReference type="OrthoDB" id="3228141at2759"/>
<evidence type="ECO:0000313" key="5">
    <source>
        <dbReference type="EMBL" id="KIM72022.1"/>
    </source>
</evidence>
<organism evidence="5 6">
    <name type="scientific">Piloderma croceum (strain F 1598)</name>
    <dbReference type="NCBI Taxonomy" id="765440"/>
    <lineage>
        <taxon>Eukaryota</taxon>
        <taxon>Fungi</taxon>
        <taxon>Dikarya</taxon>
        <taxon>Basidiomycota</taxon>
        <taxon>Agaricomycotina</taxon>
        <taxon>Agaricomycetes</taxon>
        <taxon>Agaricomycetidae</taxon>
        <taxon>Atheliales</taxon>
        <taxon>Atheliaceae</taxon>
        <taxon>Piloderma</taxon>
    </lineage>
</organism>
<dbReference type="Pfam" id="PF13359">
    <property type="entry name" value="DDE_Tnp_4"/>
    <property type="match status" value="1"/>
</dbReference>
<dbReference type="EMBL" id="KN833172">
    <property type="protein sequence ID" value="KIM72022.1"/>
    <property type="molecule type" value="Genomic_DNA"/>
</dbReference>
<dbReference type="STRING" id="765440.A0A0C3B425"/>
<dbReference type="InParanoid" id="A0A0C3B425"/>
<gene>
    <name evidence="5" type="ORF">PILCRDRAFT_16505</name>
</gene>
<evidence type="ECO:0000259" key="4">
    <source>
        <dbReference type="Pfam" id="PF13359"/>
    </source>
</evidence>
<name>A0A0C3B425_PILCF</name>
<dbReference type="Proteomes" id="UP000054166">
    <property type="component" value="Unassembled WGS sequence"/>
</dbReference>
<proteinExistence type="predicted"/>
<dbReference type="GO" id="GO:0046872">
    <property type="term" value="F:metal ion binding"/>
    <property type="evidence" value="ECO:0007669"/>
    <property type="project" value="UniProtKB-KW"/>
</dbReference>
<reference evidence="5 6" key="1">
    <citation type="submission" date="2014-04" db="EMBL/GenBank/DDBJ databases">
        <authorList>
            <consortium name="DOE Joint Genome Institute"/>
            <person name="Kuo A."/>
            <person name="Tarkka M."/>
            <person name="Buscot F."/>
            <person name="Kohler A."/>
            <person name="Nagy L.G."/>
            <person name="Floudas D."/>
            <person name="Copeland A."/>
            <person name="Barry K.W."/>
            <person name="Cichocki N."/>
            <person name="Veneault-Fourrey C."/>
            <person name="LaButti K."/>
            <person name="Lindquist E.A."/>
            <person name="Lipzen A."/>
            <person name="Lundell T."/>
            <person name="Morin E."/>
            <person name="Murat C."/>
            <person name="Sun H."/>
            <person name="Tunlid A."/>
            <person name="Henrissat B."/>
            <person name="Grigoriev I.V."/>
            <person name="Hibbett D.S."/>
            <person name="Martin F."/>
            <person name="Nordberg H.P."/>
            <person name="Cantor M.N."/>
            <person name="Hua S.X."/>
        </authorList>
    </citation>
    <scope>NUCLEOTIDE SEQUENCE [LARGE SCALE GENOMIC DNA]</scope>
    <source>
        <strain evidence="5 6">F 1598</strain>
    </source>
</reference>
<feature type="region of interest" description="Disordered" evidence="3">
    <location>
        <begin position="67"/>
        <end position="113"/>
    </location>
</feature>
<feature type="compositionally biased region" description="Low complexity" evidence="3">
    <location>
        <begin position="20"/>
        <end position="41"/>
    </location>
</feature>
<sequence>MDHLRPSQEPIYQTVPTKNTSSTVSSEDSLDSQSTSGSQTSEEFEDEVAMMEVDKALEDMPDLVDFDFKLFDDDSDSEESEDDETDELDEDGSDEDESGNEADDEDVWVDGELQSSFRPGTAKWVRKTIKQMYSMCYEEPRDKPIPRPPAQMPHTLEMLKIERPDQFREILRVTPHTFDKLREKIEHDPVFFNNSNNAQIPVEEQLAIALYRFGHDGNAASQASSFMSEAVRMPTAEEKSKAKAWVEAHSCRAWRHGWIFVDGTLIPLFDRPHWYGESYFDRKCNYSLNIQVVSLPNLQIVDFGYGHTGSAHDSTAWGGTRLAQEHNTILEENEFVWVDSAYPVSFTSTA</sequence>
<evidence type="ECO:0000256" key="3">
    <source>
        <dbReference type="SAM" id="MobiDB-lite"/>
    </source>
</evidence>
<dbReference type="AlphaFoldDB" id="A0A0C3B425"/>
<reference evidence="6" key="2">
    <citation type="submission" date="2015-01" db="EMBL/GenBank/DDBJ databases">
        <title>Evolutionary Origins and Diversification of the Mycorrhizal Mutualists.</title>
        <authorList>
            <consortium name="DOE Joint Genome Institute"/>
            <consortium name="Mycorrhizal Genomics Consortium"/>
            <person name="Kohler A."/>
            <person name="Kuo A."/>
            <person name="Nagy L.G."/>
            <person name="Floudas D."/>
            <person name="Copeland A."/>
            <person name="Barry K.W."/>
            <person name="Cichocki N."/>
            <person name="Veneault-Fourrey C."/>
            <person name="LaButti K."/>
            <person name="Lindquist E.A."/>
            <person name="Lipzen A."/>
            <person name="Lundell T."/>
            <person name="Morin E."/>
            <person name="Murat C."/>
            <person name="Riley R."/>
            <person name="Ohm R."/>
            <person name="Sun H."/>
            <person name="Tunlid A."/>
            <person name="Henrissat B."/>
            <person name="Grigoriev I.V."/>
            <person name="Hibbett D.S."/>
            <person name="Martin F."/>
        </authorList>
    </citation>
    <scope>NUCLEOTIDE SEQUENCE [LARGE SCALE GENOMIC DNA]</scope>
    <source>
        <strain evidence="6">F 1598</strain>
    </source>
</reference>
<keyword evidence="6" id="KW-1185">Reference proteome</keyword>